<proteinExistence type="predicted"/>
<comment type="caution">
    <text evidence="1">The sequence shown here is derived from an EMBL/GenBank/DDBJ whole genome shotgun (WGS) entry which is preliminary data.</text>
</comment>
<keyword evidence="2" id="KW-1185">Reference proteome</keyword>
<evidence type="ECO:0000313" key="2">
    <source>
        <dbReference type="Proteomes" id="UP000828941"/>
    </source>
</evidence>
<protein>
    <submittedName>
        <fullName evidence="1">Uncharacterized protein</fullName>
    </submittedName>
</protein>
<dbReference type="EMBL" id="CM039427">
    <property type="protein sequence ID" value="KAI4354796.1"/>
    <property type="molecule type" value="Genomic_DNA"/>
</dbReference>
<reference evidence="1 2" key="1">
    <citation type="journal article" date="2022" name="DNA Res.">
        <title>Chromosomal-level genome assembly of the orchid tree Bauhinia variegata (Leguminosae; Cercidoideae) supports the allotetraploid origin hypothesis of Bauhinia.</title>
        <authorList>
            <person name="Zhong Y."/>
            <person name="Chen Y."/>
            <person name="Zheng D."/>
            <person name="Pang J."/>
            <person name="Liu Y."/>
            <person name="Luo S."/>
            <person name="Meng S."/>
            <person name="Qian L."/>
            <person name="Wei D."/>
            <person name="Dai S."/>
            <person name="Zhou R."/>
        </authorList>
    </citation>
    <scope>NUCLEOTIDE SEQUENCE [LARGE SCALE GENOMIC DNA]</scope>
    <source>
        <strain evidence="1">BV-YZ2020</strain>
    </source>
</reference>
<dbReference type="Proteomes" id="UP000828941">
    <property type="component" value="Chromosome 2"/>
</dbReference>
<gene>
    <name evidence="1" type="ORF">L6164_003633</name>
</gene>
<accession>A0ACB9Q4L1</accession>
<organism evidence="1 2">
    <name type="scientific">Bauhinia variegata</name>
    <name type="common">Purple orchid tree</name>
    <name type="synonym">Phanera variegata</name>
    <dbReference type="NCBI Taxonomy" id="167791"/>
    <lineage>
        <taxon>Eukaryota</taxon>
        <taxon>Viridiplantae</taxon>
        <taxon>Streptophyta</taxon>
        <taxon>Embryophyta</taxon>
        <taxon>Tracheophyta</taxon>
        <taxon>Spermatophyta</taxon>
        <taxon>Magnoliopsida</taxon>
        <taxon>eudicotyledons</taxon>
        <taxon>Gunneridae</taxon>
        <taxon>Pentapetalae</taxon>
        <taxon>rosids</taxon>
        <taxon>fabids</taxon>
        <taxon>Fabales</taxon>
        <taxon>Fabaceae</taxon>
        <taxon>Cercidoideae</taxon>
        <taxon>Cercideae</taxon>
        <taxon>Bauhiniinae</taxon>
        <taxon>Bauhinia</taxon>
    </lineage>
</organism>
<name>A0ACB9Q4L1_BAUVA</name>
<sequence length="261" mass="29471">MLTRERRAATPTSRAPFHWSLLMAAESGSQPSGSPQHEFTDDAGQGECAVTNLKLNKGKTPKLTTDQIYSQTLLSKLNFWKGYMVKTSGKWFPFNNNLLSLILLNEETIQKHRKKYAFMHIGFVQVSIKALARLGPDASVTVTLRDARHADLKQSISIAFASRVSMESPISFNLYPDISYYLPGLQSSESLVLTFQPHGCDMKRDSKHLVMSYRMFYKVMKTIADPQPLIKGPRLEIDTQKSHVLVPVANGDRVVLQRRKE</sequence>
<evidence type="ECO:0000313" key="1">
    <source>
        <dbReference type="EMBL" id="KAI4354796.1"/>
    </source>
</evidence>